<dbReference type="AlphaFoldDB" id="A0A9N9F4Z2"/>
<evidence type="ECO:0000313" key="5">
    <source>
        <dbReference type="Proteomes" id="UP000789739"/>
    </source>
</evidence>
<dbReference type="PANTHER" id="PTHR31836">
    <property type="match status" value="1"/>
</dbReference>
<feature type="signal peptide" evidence="2">
    <location>
        <begin position="1"/>
        <end position="22"/>
    </location>
</feature>
<dbReference type="InterPro" id="IPR009009">
    <property type="entry name" value="RlpA-like_DPBB"/>
</dbReference>
<dbReference type="InterPro" id="IPR051477">
    <property type="entry name" value="Expansin_CellWall"/>
</dbReference>
<dbReference type="PANTHER" id="PTHR31836:SF28">
    <property type="entry name" value="SRCR DOMAIN-CONTAINING PROTEIN-RELATED"/>
    <property type="match status" value="1"/>
</dbReference>
<proteinExistence type="predicted"/>
<keyword evidence="5" id="KW-1185">Reference proteome</keyword>
<dbReference type="OrthoDB" id="406505at2759"/>
<feature type="domain" description="RlpA-like protein double-psi beta-barrel" evidence="3">
    <location>
        <begin position="31"/>
        <end position="124"/>
    </location>
</feature>
<evidence type="ECO:0000313" key="4">
    <source>
        <dbReference type="EMBL" id="CAG8510920.1"/>
    </source>
</evidence>
<dbReference type="SUPFAM" id="SSF50685">
    <property type="entry name" value="Barwin-like endoglucanases"/>
    <property type="match status" value="1"/>
</dbReference>
<dbReference type="Proteomes" id="UP000789739">
    <property type="component" value="Unassembled WGS sequence"/>
</dbReference>
<sequence length="129" mass="13839">MIRSTILLCFLVIFGIISSIQAAPLLHKRFAGQATFYSVGLGACGKTNNDNQFVGAISAHRFGNPPNPNNSPFCGRRVSVNGPKGSVIITLVDRCEGCKPGDLDLSPKAFKKIASLSDGRIQITWNFAD</sequence>
<reference evidence="4" key="1">
    <citation type="submission" date="2021-06" db="EMBL/GenBank/DDBJ databases">
        <authorList>
            <person name="Kallberg Y."/>
            <person name="Tangrot J."/>
            <person name="Rosling A."/>
        </authorList>
    </citation>
    <scope>NUCLEOTIDE SEQUENCE</scope>
    <source>
        <strain evidence="4">BR232B</strain>
    </source>
</reference>
<gene>
    <name evidence="4" type="ORF">PBRASI_LOCUS3107</name>
</gene>
<organism evidence="4 5">
    <name type="scientific">Paraglomus brasilianum</name>
    <dbReference type="NCBI Taxonomy" id="144538"/>
    <lineage>
        <taxon>Eukaryota</taxon>
        <taxon>Fungi</taxon>
        <taxon>Fungi incertae sedis</taxon>
        <taxon>Mucoromycota</taxon>
        <taxon>Glomeromycotina</taxon>
        <taxon>Glomeromycetes</taxon>
        <taxon>Paraglomerales</taxon>
        <taxon>Paraglomeraceae</taxon>
        <taxon>Paraglomus</taxon>
    </lineage>
</organism>
<accession>A0A9N9F4Z2</accession>
<keyword evidence="1 2" id="KW-0732">Signal</keyword>
<comment type="caution">
    <text evidence="4">The sequence shown here is derived from an EMBL/GenBank/DDBJ whole genome shotgun (WGS) entry which is preliminary data.</text>
</comment>
<dbReference type="Pfam" id="PF03330">
    <property type="entry name" value="DPBB_1"/>
    <property type="match status" value="1"/>
</dbReference>
<evidence type="ECO:0000259" key="3">
    <source>
        <dbReference type="Pfam" id="PF03330"/>
    </source>
</evidence>
<dbReference type="Gene3D" id="2.40.40.10">
    <property type="entry name" value="RlpA-like domain"/>
    <property type="match status" value="1"/>
</dbReference>
<protein>
    <submittedName>
        <fullName evidence="4">7807_t:CDS:1</fullName>
    </submittedName>
</protein>
<dbReference type="EMBL" id="CAJVPI010000268">
    <property type="protein sequence ID" value="CAG8510920.1"/>
    <property type="molecule type" value="Genomic_DNA"/>
</dbReference>
<evidence type="ECO:0000256" key="2">
    <source>
        <dbReference type="SAM" id="SignalP"/>
    </source>
</evidence>
<dbReference type="CDD" id="cd22191">
    <property type="entry name" value="DPBB_RlpA_EXP_N-like"/>
    <property type="match status" value="1"/>
</dbReference>
<dbReference type="InterPro" id="IPR036908">
    <property type="entry name" value="RlpA-like_sf"/>
</dbReference>
<evidence type="ECO:0000256" key="1">
    <source>
        <dbReference type="ARBA" id="ARBA00022729"/>
    </source>
</evidence>
<name>A0A9N9F4Z2_9GLOM</name>
<feature type="chain" id="PRO_5040506590" evidence="2">
    <location>
        <begin position="23"/>
        <end position="129"/>
    </location>
</feature>